<dbReference type="OrthoDB" id="5889552at2"/>
<dbReference type="AlphaFoldDB" id="A0A4R2TFG4"/>
<evidence type="ECO:0000256" key="1">
    <source>
        <dbReference type="SAM" id="Coils"/>
    </source>
</evidence>
<gene>
    <name evidence="2" type="ORF">EDC44_1181</name>
</gene>
<proteinExistence type="predicted"/>
<dbReference type="EMBL" id="SLYB01000018">
    <property type="protein sequence ID" value="TCP93452.1"/>
    <property type="molecule type" value="Genomic_DNA"/>
</dbReference>
<dbReference type="RefSeq" id="WP_131977515.1">
    <property type="nucleotide sequence ID" value="NZ_SLYB01000018.1"/>
</dbReference>
<keyword evidence="1" id="KW-0175">Coiled coil</keyword>
<name>A0A4R2TFG4_9PAST</name>
<keyword evidence="3" id="KW-1185">Reference proteome</keyword>
<feature type="coiled-coil region" evidence="1">
    <location>
        <begin position="89"/>
        <end position="260"/>
    </location>
</feature>
<dbReference type="Proteomes" id="UP000295763">
    <property type="component" value="Unassembled WGS sequence"/>
</dbReference>
<accession>A0A4R2TFG4</accession>
<comment type="caution">
    <text evidence="2">The sequence shown here is derived from an EMBL/GenBank/DDBJ whole genome shotgun (WGS) entry which is preliminary data.</text>
</comment>
<evidence type="ECO:0000313" key="2">
    <source>
        <dbReference type="EMBL" id="TCP93452.1"/>
    </source>
</evidence>
<reference evidence="2 3" key="1">
    <citation type="submission" date="2019-03" db="EMBL/GenBank/DDBJ databases">
        <title>Genomic Encyclopedia of Type Strains, Phase IV (KMG-IV): sequencing the most valuable type-strain genomes for metagenomic binning, comparative biology and taxonomic classification.</title>
        <authorList>
            <person name="Goeker M."/>
        </authorList>
    </citation>
    <scope>NUCLEOTIDE SEQUENCE [LARGE SCALE GENOMIC DNA]</scope>
    <source>
        <strain evidence="2 3">DSM 28404</strain>
    </source>
</reference>
<evidence type="ECO:0000313" key="3">
    <source>
        <dbReference type="Proteomes" id="UP000295763"/>
    </source>
</evidence>
<dbReference type="PROSITE" id="PS51257">
    <property type="entry name" value="PROKAR_LIPOPROTEIN"/>
    <property type="match status" value="1"/>
</dbReference>
<sequence length="299" mass="35437">MKLKTIALLLPIMGLAACSDKTPNCSDERTKDVIADIMNDQLKERMSDDEYKRLAPHLKHNVTNIITKSHNEKLDNYICTGTWSAQLPEKEIEKLVNEAQEKNKQELAQYLAQREKEYNQTIARLDERLNTEIQEITQKFEKEKEEKIDRYKHELKTIEDREKNNKANYERNLKSGDYYYNKAKEPEAYNRHINNIEELYQQDKAQLNKEKEQLGKLEDLEEELNMSYQASGEYITGNIQKEKESELKRYNRDIQDAKERFSNTSSYRTQLENGFDRNIIYSIENTDGGKNFFVNVKYF</sequence>
<protein>
    <submittedName>
        <fullName evidence="2">Uncharacterized protein</fullName>
    </submittedName>
</protein>
<organism evidence="2 3">
    <name type="scientific">Cricetibacter osteomyelitidis</name>
    <dbReference type="NCBI Taxonomy" id="1521931"/>
    <lineage>
        <taxon>Bacteria</taxon>
        <taxon>Pseudomonadati</taxon>
        <taxon>Pseudomonadota</taxon>
        <taxon>Gammaproteobacteria</taxon>
        <taxon>Pasteurellales</taxon>
        <taxon>Pasteurellaceae</taxon>
        <taxon>Cricetibacter</taxon>
    </lineage>
</organism>